<comment type="caution">
    <text evidence="1">The sequence shown here is derived from an EMBL/GenBank/DDBJ whole genome shotgun (WGS) entry which is preliminary data.</text>
</comment>
<reference evidence="1" key="2">
    <citation type="submission" date="2020-09" db="EMBL/GenBank/DDBJ databases">
        <authorList>
            <person name="Sun Q."/>
            <person name="Kim S."/>
        </authorList>
    </citation>
    <scope>NUCLEOTIDE SEQUENCE</scope>
    <source>
        <strain evidence="1">KCTC 12711</strain>
    </source>
</reference>
<protein>
    <recommendedName>
        <fullName evidence="3">Pectate lyase superfamily protein domain-containing protein</fullName>
    </recommendedName>
</protein>
<accession>A0A918RRM6</accession>
<dbReference type="EMBL" id="BMXA01000002">
    <property type="protein sequence ID" value="GHA07952.1"/>
    <property type="molecule type" value="Genomic_DNA"/>
</dbReference>
<dbReference type="InterPro" id="IPR011050">
    <property type="entry name" value="Pectin_lyase_fold/virulence"/>
</dbReference>
<evidence type="ECO:0008006" key="3">
    <source>
        <dbReference type="Google" id="ProtNLM"/>
    </source>
</evidence>
<gene>
    <name evidence="1" type="ORF">GCM10008090_17220</name>
</gene>
<dbReference type="Gene3D" id="2.160.20.10">
    <property type="entry name" value="Single-stranded right-handed beta-helix, Pectin lyase-like"/>
    <property type="match status" value="1"/>
</dbReference>
<dbReference type="AlphaFoldDB" id="A0A918RRM6"/>
<name>A0A918RRM6_9GAMM</name>
<sequence>MVRLDTRFLLTKDLKMNIEVGIKRKASVLLPVALVFLLSFGDRVYAQNKVVVIPMFTESELGLASGSSLTNLITVSKSGGDYDSISEALDSISDAGPKNPYLVYVGPGEYAIDSALRLPGHVSLVGAGIGSTIVEGKNLNNSGAACGRSLVLVEGDFSAIRNISLRNSSGTTGTSPYGGICSDQPINSITLDSVDLLVSAPGFNVIGVESAAATLYIVDSKIVVTGNTAKGLFSYISSGLKMWNSEVRVTGTAKESTIVVDSQNDSDLEIRDSEVVTNGTLFKIDAFGVSSQFDRKVFGSYLVGEVLLAGQVSTSTPNPNLKWVEVFNSVLELATPDAFSKICINTSSTRVELSSDCVVPSPD</sequence>
<dbReference type="SUPFAM" id="SSF51126">
    <property type="entry name" value="Pectin lyase-like"/>
    <property type="match status" value="1"/>
</dbReference>
<proteinExistence type="predicted"/>
<keyword evidence="2" id="KW-1185">Reference proteome</keyword>
<organism evidence="1 2">
    <name type="scientific">Arenicella chitinivorans</name>
    <dbReference type="NCBI Taxonomy" id="1329800"/>
    <lineage>
        <taxon>Bacteria</taxon>
        <taxon>Pseudomonadati</taxon>
        <taxon>Pseudomonadota</taxon>
        <taxon>Gammaproteobacteria</taxon>
        <taxon>Arenicellales</taxon>
        <taxon>Arenicellaceae</taxon>
        <taxon>Arenicella</taxon>
    </lineage>
</organism>
<dbReference type="InterPro" id="IPR012334">
    <property type="entry name" value="Pectin_lyas_fold"/>
</dbReference>
<dbReference type="Proteomes" id="UP000614811">
    <property type="component" value="Unassembled WGS sequence"/>
</dbReference>
<evidence type="ECO:0000313" key="1">
    <source>
        <dbReference type="EMBL" id="GHA07952.1"/>
    </source>
</evidence>
<reference evidence="1" key="1">
    <citation type="journal article" date="2014" name="Int. J. Syst. Evol. Microbiol.">
        <title>Complete genome sequence of Corynebacterium casei LMG S-19264T (=DSM 44701T), isolated from a smear-ripened cheese.</title>
        <authorList>
            <consortium name="US DOE Joint Genome Institute (JGI-PGF)"/>
            <person name="Walter F."/>
            <person name="Albersmeier A."/>
            <person name="Kalinowski J."/>
            <person name="Ruckert C."/>
        </authorList>
    </citation>
    <scope>NUCLEOTIDE SEQUENCE</scope>
    <source>
        <strain evidence="1">KCTC 12711</strain>
    </source>
</reference>
<evidence type="ECO:0000313" key="2">
    <source>
        <dbReference type="Proteomes" id="UP000614811"/>
    </source>
</evidence>